<feature type="signal peptide" evidence="1">
    <location>
        <begin position="1"/>
        <end position="19"/>
    </location>
</feature>
<accession>A0A2P5HGA0</accession>
<dbReference type="Pfam" id="PF18661">
    <property type="entry name" value="AvrLm4-7"/>
    <property type="match status" value="1"/>
</dbReference>
<gene>
    <name evidence="3" type="ORF">DHEL01_v212330</name>
</gene>
<keyword evidence="4" id="KW-1185">Reference proteome</keyword>
<proteinExistence type="predicted"/>
<dbReference type="EMBL" id="MAVT02002459">
    <property type="protein sequence ID" value="POS69277.1"/>
    <property type="molecule type" value="Genomic_DNA"/>
</dbReference>
<dbReference type="Proteomes" id="UP000094444">
    <property type="component" value="Unassembled WGS sequence"/>
</dbReference>
<comment type="caution">
    <text evidence="3">The sequence shown here is derived from an EMBL/GenBank/DDBJ whole genome shotgun (WGS) entry which is preliminary data.</text>
</comment>
<reference evidence="3" key="1">
    <citation type="submission" date="2017-09" db="EMBL/GenBank/DDBJ databases">
        <title>Polyketide synthases of a Diaporthe helianthi virulent isolate.</title>
        <authorList>
            <person name="Baroncelli R."/>
        </authorList>
    </citation>
    <scope>NUCLEOTIDE SEQUENCE [LARGE SCALE GENOMIC DNA]</scope>
    <source>
        <strain evidence="3">7/96</strain>
    </source>
</reference>
<evidence type="ECO:0000313" key="3">
    <source>
        <dbReference type="EMBL" id="POS69277.1"/>
    </source>
</evidence>
<name>A0A2P5HGA0_DIAHE</name>
<dbReference type="AlphaFoldDB" id="A0A2P5HGA0"/>
<feature type="chain" id="PRO_5015171614" description="Avirulence Effector AvrLm4-7 domain-containing protein" evidence="1">
    <location>
        <begin position="20"/>
        <end position="126"/>
    </location>
</feature>
<evidence type="ECO:0000259" key="2">
    <source>
        <dbReference type="Pfam" id="PF18661"/>
    </source>
</evidence>
<dbReference type="InterPro" id="IPR040621">
    <property type="entry name" value="AvrLm4-7"/>
</dbReference>
<sequence length="126" mass="13828">MQFLTTALSILSLSCAALACTRSSITFVSPEPVLTLDDQTKFGAACTVLKTTMAEFSATNDNIYGPDLTNRFICCNSAGNTSAPMCHCSVTAWRFHEWQTTENKYDLGPWAIRTNWTAIDDKVVSC</sequence>
<feature type="domain" description="Avirulence Effector AvrLm4-7" evidence="2">
    <location>
        <begin position="20"/>
        <end position="105"/>
    </location>
</feature>
<protein>
    <recommendedName>
        <fullName evidence="2">Avirulence Effector AvrLm4-7 domain-containing protein</fullName>
    </recommendedName>
</protein>
<dbReference type="Gene3D" id="3.30.70.2910">
    <property type="match status" value="1"/>
</dbReference>
<organism evidence="3 4">
    <name type="scientific">Diaporthe helianthi</name>
    <dbReference type="NCBI Taxonomy" id="158607"/>
    <lineage>
        <taxon>Eukaryota</taxon>
        <taxon>Fungi</taxon>
        <taxon>Dikarya</taxon>
        <taxon>Ascomycota</taxon>
        <taxon>Pezizomycotina</taxon>
        <taxon>Sordariomycetes</taxon>
        <taxon>Sordariomycetidae</taxon>
        <taxon>Diaporthales</taxon>
        <taxon>Diaporthaceae</taxon>
        <taxon>Diaporthe</taxon>
    </lineage>
</organism>
<evidence type="ECO:0000256" key="1">
    <source>
        <dbReference type="SAM" id="SignalP"/>
    </source>
</evidence>
<evidence type="ECO:0000313" key="4">
    <source>
        <dbReference type="Proteomes" id="UP000094444"/>
    </source>
</evidence>
<dbReference type="InParanoid" id="A0A2P5HGA0"/>
<keyword evidence="1" id="KW-0732">Signal</keyword>
<dbReference type="OrthoDB" id="5195705at2759"/>